<dbReference type="PRINTS" id="PR00625">
    <property type="entry name" value="JDOMAIN"/>
</dbReference>
<dbReference type="KEGG" id="carl:PXC00_03040"/>
<evidence type="ECO:0000256" key="1">
    <source>
        <dbReference type="ARBA" id="ARBA00022705"/>
    </source>
</evidence>
<dbReference type="InterPro" id="IPR036869">
    <property type="entry name" value="J_dom_sf"/>
</dbReference>
<dbReference type="GO" id="GO:0006260">
    <property type="term" value="P:DNA replication"/>
    <property type="evidence" value="ECO:0007669"/>
    <property type="project" value="UniProtKB-KW"/>
</dbReference>
<dbReference type="Gene3D" id="1.10.287.110">
    <property type="entry name" value="DnaJ domain"/>
    <property type="match status" value="1"/>
</dbReference>
<reference evidence="4" key="1">
    <citation type="submission" date="2023-09" db="EMBL/GenBank/DDBJ databases">
        <authorList>
            <person name="Zeng C."/>
        </authorList>
    </citation>
    <scope>NUCLEOTIDE SEQUENCE</scope>
    <source>
        <strain evidence="4">ZCY20-5</strain>
    </source>
</reference>
<dbReference type="PANTHER" id="PTHR24074">
    <property type="entry name" value="CO-CHAPERONE PROTEIN DJLA"/>
    <property type="match status" value="1"/>
</dbReference>
<dbReference type="Proteomes" id="UP001300604">
    <property type="component" value="Chromosome"/>
</dbReference>
<dbReference type="SUPFAM" id="SSF46565">
    <property type="entry name" value="Chaperone J-domain"/>
    <property type="match status" value="2"/>
</dbReference>
<keyword evidence="2" id="KW-1133">Transmembrane helix</keyword>
<organism evidence="4 5">
    <name type="scientific">Caproicibacterium argilliputei</name>
    <dbReference type="NCBI Taxonomy" id="3030016"/>
    <lineage>
        <taxon>Bacteria</taxon>
        <taxon>Bacillati</taxon>
        <taxon>Bacillota</taxon>
        <taxon>Clostridia</taxon>
        <taxon>Eubacteriales</taxon>
        <taxon>Oscillospiraceae</taxon>
        <taxon>Caproicibacterium</taxon>
    </lineage>
</organism>
<feature type="transmembrane region" description="Helical" evidence="2">
    <location>
        <begin position="240"/>
        <end position="257"/>
    </location>
</feature>
<keyword evidence="5" id="KW-1185">Reference proteome</keyword>
<name>A0AA97H1U8_9FIRM</name>
<protein>
    <submittedName>
        <fullName evidence="4">DnaJ domain-containing protein</fullName>
    </submittedName>
</protein>
<evidence type="ECO:0000313" key="4">
    <source>
        <dbReference type="EMBL" id="WOC32866.1"/>
    </source>
</evidence>
<keyword evidence="2" id="KW-0472">Membrane</keyword>
<dbReference type="CDD" id="cd06257">
    <property type="entry name" value="DnaJ"/>
    <property type="match status" value="1"/>
</dbReference>
<feature type="domain" description="J" evidence="3">
    <location>
        <begin position="2"/>
        <end position="75"/>
    </location>
</feature>
<dbReference type="RefSeq" id="WP_275846015.1">
    <property type="nucleotide sequence ID" value="NZ_CP135996.1"/>
</dbReference>
<reference evidence="4" key="2">
    <citation type="submission" date="2024-06" db="EMBL/GenBank/DDBJ databases">
        <title>Caproicibacterium argilliputei sp. nov, a novel caproic acid producing anaerobic bacterium isolated from pit mud.</title>
        <authorList>
            <person name="Xia S."/>
        </authorList>
    </citation>
    <scope>NUCLEOTIDE SEQUENCE</scope>
    <source>
        <strain evidence="4">ZCY20-5</strain>
    </source>
</reference>
<gene>
    <name evidence="4" type="ORF">PXC00_03040</name>
</gene>
<dbReference type="AlphaFoldDB" id="A0AA97H1U8"/>
<dbReference type="EMBL" id="CP135996">
    <property type="protein sequence ID" value="WOC32866.1"/>
    <property type="molecule type" value="Genomic_DNA"/>
</dbReference>
<evidence type="ECO:0000256" key="2">
    <source>
        <dbReference type="SAM" id="Phobius"/>
    </source>
</evidence>
<feature type="transmembrane region" description="Helical" evidence="2">
    <location>
        <begin position="213"/>
        <end position="234"/>
    </location>
</feature>
<dbReference type="SMART" id="SM00271">
    <property type="entry name" value="DnaJ"/>
    <property type="match status" value="2"/>
</dbReference>
<dbReference type="PROSITE" id="PS50076">
    <property type="entry name" value="DNAJ_2"/>
    <property type="match status" value="1"/>
</dbReference>
<sequence length="264" mass="29971">MDCYQILGVSPDATPEDIRIAYRNLAKKYHPDNYVGNPLADLASEKMKEINQAYDAVKSGAANPTAEDSSSDDFTIDPYEVLGISPDATVNDIKLAHIMYMLHHKGDEEALRIGKIAYAFLMKDYPDSEDTNDSEYMNYNDSYTYETYEPEQITYHRRDIIHTLPVLDFLLSSAFFAIMTNVIFRIHPAFCFLIGIGVGIVLALIFMTRVGNWILSVIYSLIWGYVGFAFGCLLFNGDKIWMWTLFGIVTFFALLYHKTHSVSA</sequence>
<keyword evidence="1" id="KW-0235">DNA replication</keyword>
<dbReference type="Pfam" id="PF00226">
    <property type="entry name" value="DnaJ"/>
    <property type="match status" value="1"/>
</dbReference>
<dbReference type="InterPro" id="IPR050817">
    <property type="entry name" value="DjlA_DnaK_co-chaperone"/>
</dbReference>
<evidence type="ECO:0000259" key="3">
    <source>
        <dbReference type="PROSITE" id="PS50076"/>
    </source>
</evidence>
<accession>A0AA97H1U8</accession>
<dbReference type="InterPro" id="IPR001623">
    <property type="entry name" value="DnaJ_domain"/>
</dbReference>
<proteinExistence type="predicted"/>
<evidence type="ECO:0000313" key="5">
    <source>
        <dbReference type="Proteomes" id="UP001300604"/>
    </source>
</evidence>
<keyword evidence="2" id="KW-0812">Transmembrane</keyword>
<feature type="transmembrane region" description="Helical" evidence="2">
    <location>
        <begin position="186"/>
        <end position="206"/>
    </location>
</feature>